<accession>A0A3E1R781</accession>
<sequence>MYAVRRWSVRHARGMEIFYAAFEKAFVALHPVWNWIGYERVEKPVAAFEKVAKGLLFDCKMCGQCALSSTGMSCSMNCPKNIRNGPCGGVRANGHCEVKPEMRCVWVEAFAGSERMVEGKKAIRIVQLPVDRRLEGRSSWLKVARDKNPPPPKPVAAPAAAAAVAPSATSTPKAP</sequence>
<proteinExistence type="predicted"/>
<reference evidence="3 4" key="1">
    <citation type="submission" date="2018-05" db="EMBL/GenBank/DDBJ databases">
        <title>Rhodoferax soyangensis sp.nov., isolated from an oligotrophic freshwater lake.</title>
        <authorList>
            <person name="Park M."/>
        </authorList>
    </citation>
    <scope>NUCLEOTIDE SEQUENCE [LARGE SCALE GENOMIC DNA]</scope>
    <source>
        <strain evidence="3 4">IMCC26218</strain>
    </source>
</reference>
<evidence type="ECO:0000313" key="3">
    <source>
        <dbReference type="EMBL" id="RFO95214.1"/>
    </source>
</evidence>
<gene>
    <name evidence="3" type="ORF">DIC66_19575</name>
</gene>
<evidence type="ECO:0000256" key="1">
    <source>
        <dbReference type="SAM" id="MobiDB-lite"/>
    </source>
</evidence>
<organism evidence="3 4">
    <name type="scientific">Rhodoferax lacus</name>
    <dbReference type="NCBI Taxonomy" id="2184758"/>
    <lineage>
        <taxon>Bacteria</taxon>
        <taxon>Pseudomonadati</taxon>
        <taxon>Pseudomonadota</taxon>
        <taxon>Betaproteobacteria</taxon>
        <taxon>Burkholderiales</taxon>
        <taxon>Comamonadaceae</taxon>
        <taxon>Rhodoferax</taxon>
    </lineage>
</organism>
<comment type="caution">
    <text evidence="3">The sequence shown here is derived from an EMBL/GenBank/DDBJ whole genome shotgun (WGS) entry which is preliminary data.</text>
</comment>
<dbReference type="Proteomes" id="UP000260665">
    <property type="component" value="Unassembled WGS sequence"/>
</dbReference>
<dbReference type="Pfam" id="PF12225">
    <property type="entry name" value="DUF5981"/>
    <property type="match status" value="1"/>
</dbReference>
<evidence type="ECO:0000313" key="4">
    <source>
        <dbReference type="Proteomes" id="UP000260665"/>
    </source>
</evidence>
<feature type="domain" description="Methylene-tetrahydrofolate reductase C-terminal-like" evidence="2">
    <location>
        <begin position="39"/>
        <end position="125"/>
    </location>
</feature>
<dbReference type="InterPro" id="IPR022026">
    <property type="entry name" value="DUF5981"/>
</dbReference>
<dbReference type="OrthoDB" id="9795431at2"/>
<evidence type="ECO:0000259" key="2">
    <source>
        <dbReference type="Pfam" id="PF12225"/>
    </source>
</evidence>
<protein>
    <recommendedName>
        <fullName evidence="2">Methylene-tetrahydrofolate reductase C-terminal-like domain-containing protein</fullName>
    </recommendedName>
</protein>
<dbReference type="RefSeq" id="WP_117179873.1">
    <property type="nucleotide sequence ID" value="NZ_QFZK01000020.1"/>
</dbReference>
<keyword evidence="4" id="KW-1185">Reference proteome</keyword>
<feature type="region of interest" description="Disordered" evidence="1">
    <location>
        <begin position="143"/>
        <end position="175"/>
    </location>
</feature>
<feature type="compositionally biased region" description="Low complexity" evidence="1">
    <location>
        <begin position="156"/>
        <end position="175"/>
    </location>
</feature>
<dbReference type="EMBL" id="QFZK01000020">
    <property type="protein sequence ID" value="RFO95214.1"/>
    <property type="molecule type" value="Genomic_DNA"/>
</dbReference>
<name>A0A3E1R781_9BURK</name>
<dbReference type="AlphaFoldDB" id="A0A3E1R781"/>